<organism evidence="1 2">
    <name type="scientific">Ceratopteris richardii</name>
    <name type="common">Triangle waterfern</name>
    <dbReference type="NCBI Taxonomy" id="49495"/>
    <lineage>
        <taxon>Eukaryota</taxon>
        <taxon>Viridiplantae</taxon>
        <taxon>Streptophyta</taxon>
        <taxon>Embryophyta</taxon>
        <taxon>Tracheophyta</taxon>
        <taxon>Polypodiopsida</taxon>
        <taxon>Polypodiidae</taxon>
        <taxon>Polypodiales</taxon>
        <taxon>Pteridineae</taxon>
        <taxon>Pteridaceae</taxon>
        <taxon>Parkerioideae</taxon>
        <taxon>Ceratopteris</taxon>
    </lineage>
</organism>
<reference evidence="1" key="1">
    <citation type="submission" date="2021-08" db="EMBL/GenBank/DDBJ databases">
        <title>WGS assembly of Ceratopteris richardii.</title>
        <authorList>
            <person name="Marchant D.B."/>
            <person name="Chen G."/>
            <person name="Jenkins J."/>
            <person name="Shu S."/>
            <person name="Leebens-Mack J."/>
            <person name="Grimwood J."/>
            <person name="Schmutz J."/>
            <person name="Soltis P."/>
            <person name="Soltis D."/>
            <person name="Chen Z.-H."/>
        </authorList>
    </citation>
    <scope>NUCLEOTIDE SEQUENCE</scope>
    <source>
        <strain evidence="1">Whitten #5841</strain>
        <tissue evidence="1">Leaf</tissue>
    </source>
</reference>
<dbReference type="AlphaFoldDB" id="A0A8T2TBS4"/>
<sequence>MCQCVLFCSQIQCSVCRAYHRGNVEGALIKDHVYVFENNVAVCEWCIASPCRACGVYFEGSMASATPGGWAVKGSQICVTCQLGRMAINSSPQDPCSMEFLTKLASSKVFQECSTCITKYKNSALVRELEQGISLSSERQNSSRGFFTASSSVPQHGSSLYCHYSDPFLQAQPYYNCMYPFANQSNPAQYTMGNSAFPPQIFPCNQPYGPYVASSHGGYHASNMPGMQQTIQPPSSAVGGISDMTGLIDQINAASTLASVLRMFINSSNIK</sequence>
<gene>
    <name evidence="1" type="ORF">KP509_14G036900</name>
</gene>
<comment type="caution">
    <text evidence="1">The sequence shown here is derived from an EMBL/GenBank/DDBJ whole genome shotgun (WGS) entry which is preliminary data.</text>
</comment>
<protein>
    <submittedName>
        <fullName evidence="1">Uncharacterized protein</fullName>
    </submittedName>
</protein>
<dbReference type="Proteomes" id="UP000825935">
    <property type="component" value="Chromosome 14"/>
</dbReference>
<keyword evidence="2" id="KW-1185">Reference proteome</keyword>
<evidence type="ECO:0000313" key="2">
    <source>
        <dbReference type="Proteomes" id="UP000825935"/>
    </source>
</evidence>
<dbReference type="EMBL" id="CM035419">
    <property type="protein sequence ID" value="KAH7415304.1"/>
    <property type="molecule type" value="Genomic_DNA"/>
</dbReference>
<accession>A0A8T2TBS4</accession>
<evidence type="ECO:0000313" key="1">
    <source>
        <dbReference type="EMBL" id="KAH7415304.1"/>
    </source>
</evidence>
<name>A0A8T2TBS4_CERRI</name>
<proteinExistence type="predicted"/>